<evidence type="ECO:0000256" key="1">
    <source>
        <dbReference type="SAM" id="MobiDB-lite"/>
    </source>
</evidence>
<dbReference type="PANTHER" id="PTHR13318:SF124">
    <property type="entry name" value="F-BOX DOMAIN-CONTAINING PROTEIN"/>
    <property type="match status" value="1"/>
</dbReference>
<dbReference type="FunFam" id="3.80.10.10:FF:002340">
    <property type="entry name" value="Uncharacterized protein"/>
    <property type="match status" value="1"/>
</dbReference>
<accession>A0AAV3QZ12</accession>
<comment type="caution">
    <text evidence="3">The sequence shown here is derived from an EMBL/GenBank/DDBJ whole genome shotgun (WGS) entry which is preliminary data.</text>
</comment>
<organism evidence="3 4">
    <name type="scientific">Lithospermum erythrorhizon</name>
    <name type="common">Purple gromwell</name>
    <name type="synonym">Lithospermum officinale var. erythrorhizon</name>
    <dbReference type="NCBI Taxonomy" id="34254"/>
    <lineage>
        <taxon>Eukaryota</taxon>
        <taxon>Viridiplantae</taxon>
        <taxon>Streptophyta</taxon>
        <taxon>Embryophyta</taxon>
        <taxon>Tracheophyta</taxon>
        <taxon>Spermatophyta</taxon>
        <taxon>Magnoliopsida</taxon>
        <taxon>eudicotyledons</taxon>
        <taxon>Gunneridae</taxon>
        <taxon>Pentapetalae</taxon>
        <taxon>asterids</taxon>
        <taxon>lamiids</taxon>
        <taxon>Boraginales</taxon>
        <taxon>Boraginaceae</taxon>
        <taxon>Boraginoideae</taxon>
        <taxon>Lithospermeae</taxon>
        <taxon>Lithospermum</taxon>
    </lineage>
</organism>
<dbReference type="GO" id="GO:0019005">
    <property type="term" value="C:SCF ubiquitin ligase complex"/>
    <property type="evidence" value="ECO:0007669"/>
    <property type="project" value="TreeGrafter"/>
</dbReference>
<dbReference type="SMART" id="SM00367">
    <property type="entry name" value="LRR_CC"/>
    <property type="match status" value="4"/>
</dbReference>
<dbReference type="GO" id="GO:0031146">
    <property type="term" value="P:SCF-dependent proteasomal ubiquitin-dependent protein catabolic process"/>
    <property type="evidence" value="ECO:0007669"/>
    <property type="project" value="TreeGrafter"/>
</dbReference>
<dbReference type="Gene3D" id="1.20.1280.50">
    <property type="match status" value="1"/>
</dbReference>
<dbReference type="AlphaFoldDB" id="A0AAV3QZ12"/>
<keyword evidence="4" id="KW-1185">Reference proteome</keyword>
<dbReference type="PANTHER" id="PTHR13318">
    <property type="entry name" value="PARTNER OF PAIRED, ISOFORM B-RELATED"/>
    <property type="match status" value="1"/>
</dbReference>
<reference evidence="3 4" key="1">
    <citation type="submission" date="2024-01" db="EMBL/GenBank/DDBJ databases">
        <title>The complete chloroplast genome sequence of Lithospermum erythrorhizon: insights into the phylogenetic relationship among Boraginaceae species and the maternal lineages of purple gromwells.</title>
        <authorList>
            <person name="Okada T."/>
            <person name="Watanabe K."/>
        </authorList>
    </citation>
    <scope>NUCLEOTIDE SEQUENCE [LARGE SCALE GENOMIC DNA]</scope>
</reference>
<gene>
    <name evidence="3" type="ORF">LIER_40588</name>
</gene>
<dbReference type="InterPro" id="IPR032675">
    <property type="entry name" value="LRR_dom_sf"/>
</dbReference>
<feature type="compositionally biased region" description="Low complexity" evidence="1">
    <location>
        <begin position="44"/>
        <end position="61"/>
    </location>
</feature>
<dbReference type="EMBL" id="BAABME010023668">
    <property type="protein sequence ID" value="GAA0168551.1"/>
    <property type="molecule type" value="Genomic_DNA"/>
</dbReference>
<dbReference type="InterPro" id="IPR006553">
    <property type="entry name" value="Leu-rich_rpt_Cys-con_subtyp"/>
</dbReference>
<dbReference type="CDD" id="cd22159">
    <property type="entry name" value="F-box_AtTIR1-like"/>
    <property type="match status" value="1"/>
</dbReference>
<dbReference type="InterPro" id="IPR001810">
    <property type="entry name" value="F-box_dom"/>
</dbReference>
<evidence type="ECO:0000313" key="4">
    <source>
        <dbReference type="Proteomes" id="UP001454036"/>
    </source>
</evidence>
<dbReference type="SUPFAM" id="SSF52047">
    <property type="entry name" value="RNI-like"/>
    <property type="match status" value="1"/>
</dbReference>
<protein>
    <recommendedName>
        <fullName evidence="2">F-box domain-containing protein</fullName>
    </recommendedName>
</protein>
<sequence>MPFSPEKFGVESPLQRSRRWSNLWLKNKKVLNNVLFNVRLQKQQSSPKQPIQPQPNNQKPIYVSPKKPNKAQDFVNSQCVIDKTSLLPDQILLQILSKLPKSQRNSNSLVSKRWLNLQGRLVRSIKVLDWDFLKQGRIFYRFPNLVNIDIVNGCLFSPRNCSILVSNEVLTYWIDSDKEGSCGLLNEGNLVVSSDVDLGLKILVNGYPNLRKMAVMNASEMGLLNVAEECPILQELELHRCNDQVLRGIGACSNLQILKLIGNVEGLYGSVVSDVGLTILAQGCSRLVKLELSGCEGGFEGIKAIGQCCLMLEELILAHHRMEDGWLPALSYCENLKTLRFLSCKSIDNSPGSDENLGFCQAIERLHLEKCQLRDKRSVRALFRVCQGAREIVVKNCWGFQDDMFRVAAVCRRVKYLSLEGCSLLTVEGLESVLPSCLELQSLRVISCNNIKESEVTPALSTLFSSLKELRWWPDTKSSLSSALAGTSLGKRGHRFLKKTCDWKSLPGI</sequence>
<evidence type="ECO:0000259" key="2">
    <source>
        <dbReference type="Pfam" id="PF12937"/>
    </source>
</evidence>
<name>A0AAV3QZ12_LITER</name>
<dbReference type="Pfam" id="PF12937">
    <property type="entry name" value="F-box-like"/>
    <property type="match status" value="1"/>
</dbReference>
<dbReference type="Gene3D" id="3.80.10.10">
    <property type="entry name" value="Ribonuclease Inhibitor"/>
    <property type="match status" value="2"/>
</dbReference>
<feature type="region of interest" description="Disordered" evidence="1">
    <location>
        <begin position="44"/>
        <end position="67"/>
    </location>
</feature>
<dbReference type="SUPFAM" id="SSF81383">
    <property type="entry name" value="F-box domain"/>
    <property type="match status" value="1"/>
</dbReference>
<dbReference type="InterPro" id="IPR036047">
    <property type="entry name" value="F-box-like_dom_sf"/>
</dbReference>
<dbReference type="Proteomes" id="UP001454036">
    <property type="component" value="Unassembled WGS sequence"/>
</dbReference>
<evidence type="ECO:0000313" key="3">
    <source>
        <dbReference type="EMBL" id="GAA0168551.1"/>
    </source>
</evidence>
<proteinExistence type="predicted"/>
<feature type="domain" description="F-box" evidence="2">
    <location>
        <begin position="86"/>
        <end position="116"/>
    </location>
</feature>